<dbReference type="EMBL" id="PGEX01000001">
    <property type="protein sequence ID" value="PJJ41887.1"/>
    <property type="molecule type" value="Genomic_DNA"/>
</dbReference>
<proteinExistence type="predicted"/>
<name>A0A2M9A8D8_9BACT</name>
<comment type="caution">
    <text evidence="1">The sequence shown here is derived from an EMBL/GenBank/DDBJ whole genome shotgun (WGS) entry which is preliminary data.</text>
</comment>
<sequence>MITPQQALEIFKKRFPKTRVLWIREHSDFYSFERRSEDGHSYITGGIPVVDKKDGSMYGVHIVKDREALNNYKKIDI</sequence>
<organism evidence="1 2">
    <name type="scientific">Hallerella succinigenes</name>
    <dbReference type="NCBI Taxonomy" id="1896222"/>
    <lineage>
        <taxon>Bacteria</taxon>
        <taxon>Pseudomonadati</taxon>
        <taxon>Fibrobacterota</taxon>
        <taxon>Fibrobacteria</taxon>
        <taxon>Fibrobacterales</taxon>
        <taxon>Fibrobacteraceae</taxon>
        <taxon>Hallerella</taxon>
    </lineage>
</organism>
<reference evidence="1 2" key="1">
    <citation type="submission" date="2017-11" db="EMBL/GenBank/DDBJ databases">
        <title>Animal gut microbial communities from fecal samples from Wisconsin, USA.</title>
        <authorList>
            <person name="Neumann A."/>
        </authorList>
    </citation>
    <scope>NUCLEOTIDE SEQUENCE [LARGE SCALE GENOMIC DNA]</scope>
    <source>
        <strain evidence="1 2">UWS3</strain>
    </source>
</reference>
<evidence type="ECO:0000313" key="1">
    <source>
        <dbReference type="EMBL" id="PJJ41887.1"/>
    </source>
</evidence>
<dbReference type="RefSeq" id="WP_100425803.1">
    <property type="nucleotide sequence ID" value="NZ_PGEX01000001.1"/>
</dbReference>
<accession>A0A2M9A8D8</accession>
<keyword evidence="2" id="KW-1185">Reference proteome</keyword>
<dbReference type="Proteomes" id="UP000231134">
    <property type="component" value="Unassembled WGS sequence"/>
</dbReference>
<protein>
    <submittedName>
        <fullName evidence="1">Uncharacterized protein</fullName>
    </submittedName>
</protein>
<evidence type="ECO:0000313" key="2">
    <source>
        <dbReference type="Proteomes" id="UP000231134"/>
    </source>
</evidence>
<dbReference type="AlphaFoldDB" id="A0A2M9A8D8"/>
<gene>
    <name evidence="1" type="ORF">BGX16_1892</name>
</gene>
<dbReference type="OrthoDB" id="9881930at2"/>